<reference evidence="1" key="1">
    <citation type="submission" date="2020-05" db="UniProtKB">
        <authorList>
            <consortium name="EnsemblMetazoa"/>
        </authorList>
    </citation>
    <scope>IDENTIFICATION</scope>
    <source>
        <strain evidence="1">Yale</strain>
    </source>
</reference>
<dbReference type="InterPro" id="IPR038158">
    <property type="entry name" value="H-NOX_domain_sf"/>
</dbReference>
<dbReference type="AlphaFoldDB" id="A0A1B0G2M2"/>
<evidence type="ECO:0008006" key="3">
    <source>
        <dbReference type="Google" id="ProtNLM"/>
    </source>
</evidence>
<sequence>MYGFVNYALELLVLKHFGEEIWEKIK</sequence>
<dbReference type="Proteomes" id="UP000092444">
    <property type="component" value="Unassembled WGS sequence"/>
</dbReference>
<accession>A0A1B0G2M2</accession>
<dbReference type="GO" id="GO:0020037">
    <property type="term" value="F:heme binding"/>
    <property type="evidence" value="ECO:0007669"/>
    <property type="project" value="InterPro"/>
</dbReference>
<evidence type="ECO:0000313" key="2">
    <source>
        <dbReference type="Proteomes" id="UP000092444"/>
    </source>
</evidence>
<dbReference type="STRING" id="37546.A0A1B0G2M2"/>
<dbReference type="SUPFAM" id="SSF111126">
    <property type="entry name" value="Ligand-binding domain in the NO signalling and Golgi transport"/>
    <property type="match status" value="1"/>
</dbReference>
<dbReference type="VEuPathDB" id="VectorBase:GMOY007562"/>
<dbReference type="EMBL" id="CCAG010011161">
    <property type="status" value="NOT_ANNOTATED_CDS"/>
    <property type="molecule type" value="Genomic_DNA"/>
</dbReference>
<evidence type="ECO:0000313" key="1">
    <source>
        <dbReference type="EnsemblMetazoa" id="GMOY007562-PA"/>
    </source>
</evidence>
<name>A0A1B0G2M2_GLOMM</name>
<dbReference type="Gene3D" id="3.90.1520.10">
    <property type="entry name" value="H-NOX domain"/>
    <property type="match status" value="1"/>
</dbReference>
<organism evidence="1 2">
    <name type="scientific">Glossina morsitans morsitans</name>
    <name type="common">Savannah tsetse fly</name>
    <dbReference type="NCBI Taxonomy" id="37546"/>
    <lineage>
        <taxon>Eukaryota</taxon>
        <taxon>Metazoa</taxon>
        <taxon>Ecdysozoa</taxon>
        <taxon>Arthropoda</taxon>
        <taxon>Hexapoda</taxon>
        <taxon>Insecta</taxon>
        <taxon>Pterygota</taxon>
        <taxon>Neoptera</taxon>
        <taxon>Endopterygota</taxon>
        <taxon>Diptera</taxon>
        <taxon>Brachycera</taxon>
        <taxon>Muscomorpha</taxon>
        <taxon>Hippoboscoidea</taxon>
        <taxon>Glossinidae</taxon>
        <taxon>Glossina</taxon>
    </lineage>
</organism>
<dbReference type="EnsemblMetazoa" id="GMOY007562-RA">
    <property type="protein sequence ID" value="GMOY007562-PA"/>
    <property type="gene ID" value="GMOY007562"/>
</dbReference>
<keyword evidence="2" id="KW-1185">Reference proteome</keyword>
<proteinExistence type="predicted"/>
<dbReference type="InterPro" id="IPR024096">
    <property type="entry name" value="NO_sig/Golgi_transp_ligand-bd"/>
</dbReference>
<protein>
    <recommendedName>
        <fullName evidence="3">Heme NO-binding domain-containing protein</fullName>
    </recommendedName>
</protein>